<reference evidence="2" key="1">
    <citation type="submission" date="2012-11" db="EMBL/GenBank/DDBJ databases">
        <authorList>
            <person name="Lucero-Rivera Y.E."/>
            <person name="Tovar-Ramirez D."/>
        </authorList>
    </citation>
    <scope>NUCLEOTIDE SEQUENCE [LARGE SCALE GENOMIC DNA]</scope>
    <source>
        <strain evidence="2">Araruama</strain>
    </source>
</reference>
<dbReference type="Proteomes" id="UP000189670">
    <property type="component" value="Unassembled WGS sequence"/>
</dbReference>
<dbReference type="AlphaFoldDB" id="A0A1V1NZU0"/>
<evidence type="ECO:0000313" key="2">
    <source>
        <dbReference type="Proteomes" id="UP000189670"/>
    </source>
</evidence>
<organism evidence="1 2">
    <name type="scientific">Candidatus Magnetoglobus multicellularis str. Araruama</name>
    <dbReference type="NCBI Taxonomy" id="890399"/>
    <lineage>
        <taxon>Bacteria</taxon>
        <taxon>Pseudomonadati</taxon>
        <taxon>Thermodesulfobacteriota</taxon>
        <taxon>Desulfobacteria</taxon>
        <taxon>Desulfobacterales</taxon>
        <taxon>Desulfobacteraceae</taxon>
        <taxon>Candidatus Magnetoglobus</taxon>
    </lineage>
</organism>
<sequence>MDPIATAIITALAAGVTQGTVADSYNGLKQLIKTKFSNKNDLIVSIDKLEQKPQSKARQMELQEQVEENQLNENTDIVDAVKKLMDEMNSSGDESHIMQAKGKFIAQADHGSTASININ</sequence>
<comment type="caution">
    <text evidence="1">The sequence shown here is derived from an EMBL/GenBank/DDBJ whole genome shotgun (WGS) entry which is preliminary data.</text>
</comment>
<dbReference type="Pfam" id="PF20701">
    <property type="entry name" value="HetE-N"/>
    <property type="match status" value="1"/>
</dbReference>
<evidence type="ECO:0000313" key="1">
    <source>
        <dbReference type="EMBL" id="ETR68090.1"/>
    </source>
</evidence>
<dbReference type="EMBL" id="ATBP01001077">
    <property type="protein sequence ID" value="ETR68090.1"/>
    <property type="molecule type" value="Genomic_DNA"/>
</dbReference>
<accession>A0A1V1NZU0</accession>
<protein>
    <submittedName>
        <fullName evidence="1">Uncharacterized protein</fullName>
    </submittedName>
</protein>
<gene>
    <name evidence="1" type="ORF">OMM_10886</name>
</gene>
<name>A0A1V1NZU0_9BACT</name>
<proteinExistence type="predicted"/>